<evidence type="ECO:0000256" key="5">
    <source>
        <dbReference type="ARBA" id="ARBA00022705"/>
    </source>
</evidence>
<dbReference type="HAMAP" id="MF_00974">
    <property type="entry name" value="DNA_primase_DnaG"/>
    <property type="match status" value="1"/>
</dbReference>
<keyword evidence="1 12" id="KW-0240">DNA-directed RNA polymerase</keyword>
<evidence type="ECO:0000256" key="1">
    <source>
        <dbReference type="ARBA" id="ARBA00022478"/>
    </source>
</evidence>
<dbReference type="GO" id="GO:0003677">
    <property type="term" value="F:DNA binding"/>
    <property type="evidence" value="ECO:0007669"/>
    <property type="project" value="UniProtKB-KW"/>
</dbReference>
<evidence type="ECO:0000256" key="13">
    <source>
        <dbReference type="PIRNR" id="PIRNR002811"/>
    </source>
</evidence>
<gene>
    <name evidence="12" type="primary">dnaG</name>
    <name evidence="16" type="ORF">FN960_10410</name>
</gene>
<dbReference type="InterPro" id="IPR036185">
    <property type="entry name" value="DNA_heli_DnaB-like_N_sf"/>
</dbReference>
<keyword evidence="6 12" id="KW-0479">Metal-binding</keyword>
<dbReference type="PROSITE" id="PS50880">
    <property type="entry name" value="TOPRIM"/>
    <property type="match status" value="1"/>
</dbReference>
<dbReference type="Pfam" id="PF00772">
    <property type="entry name" value="DnaB"/>
    <property type="match status" value="1"/>
</dbReference>
<dbReference type="GO" id="GO:0008270">
    <property type="term" value="F:zinc ion binding"/>
    <property type="evidence" value="ECO:0007669"/>
    <property type="project" value="UniProtKB-UniRule"/>
</dbReference>
<keyword evidence="3 12" id="KW-0808">Transferase</keyword>
<dbReference type="InterPro" id="IPR006171">
    <property type="entry name" value="TOPRIM_dom"/>
</dbReference>
<dbReference type="GO" id="GO:0006269">
    <property type="term" value="P:DNA replication, synthesis of primer"/>
    <property type="evidence" value="ECO:0007669"/>
    <property type="project" value="UniProtKB-UniRule"/>
</dbReference>
<evidence type="ECO:0000256" key="9">
    <source>
        <dbReference type="ARBA" id="ARBA00022842"/>
    </source>
</evidence>
<dbReference type="InterPro" id="IPR006295">
    <property type="entry name" value="DNA_primase_DnaG"/>
</dbReference>
<evidence type="ECO:0000256" key="8">
    <source>
        <dbReference type="ARBA" id="ARBA00022833"/>
    </source>
</evidence>
<evidence type="ECO:0000256" key="6">
    <source>
        <dbReference type="ARBA" id="ARBA00022723"/>
    </source>
</evidence>
<dbReference type="SUPFAM" id="SSF57783">
    <property type="entry name" value="Zinc beta-ribbon"/>
    <property type="match status" value="1"/>
</dbReference>
<dbReference type="SUPFAM" id="SSF56731">
    <property type="entry name" value="DNA primase core"/>
    <property type="match status" value="1"/>
</dbReference>
<dbReference type="GO" id="GO:0003899">
    <property type="term" value="F:DNA-directed RNA polymerase activity"/>
    <property type="evidence" value="ECO:0007669"/>
    <property type="project" value="UniProtKB-UniRule"/>
</dbReference>
<evidence type="ECO:0000313" key="17">
    <source>
        <dbReference type="Proteomes" id="UP000318521"/>
    </source>
</evidence>
<dbReference type="InterPro" id="IPR016136">
    <property type="entry name" value="DNA_helicase_N/primase_C"/>
</dbReference>
<dbReference type="Gene3D" id="1.10.860.10">
    <property type="entry name" value="DNAb Helicase, Chain A"/>
    <property type="match status" value="1"/>
</dbReference>
<dbReference type="Pfam" id="PF13155">
    <property type="entry name" value="Toprim_2"/>
    <property type="match status" value="1"/>
</dbReference>
<dbReference type="InterPro" id="IPR034151">
    <property type="entry name" value="TOPRIM_DnaG_bac"/>
</dbReference>
<keyword evidence="10 12" id="KW-0238">DNA-binding</keyword>
<dbReference type="GO" id="GO:0000428">
    <property type="term" value="C:DNA-directed RNA polymerase complex"/>
    <property type="evidence" value="ECO:0007669"/>
    <property type="project" value="UniProtKB-KW"/>
</dbReference>
<dbReference type="OrthoDB" id="9803773at2"/>
<keyword evidence="17" id="KW-1185">Reference proteome</keyword>
<evidence type="ECO:0000256" key="2">
    <source>
        <dbReference type="ARBA" id="ARBA00022515"/>
    </source>
</evidence>
<dbReference type="GO" id="GO:0005524">
    <property type="term" value="F:ATP binding"/>
    <property type="evidence" value="ECO:0007669"/>
    <property type="project" value="InterPro"/>
</dbReference>
<dbReference type="NCBIfam" id="TIGR01391">
    <property type="entry name" value="dnaG"/>
    <property type="match status" value="1"/>
</dbReference>
<feature type="zinc finger region" description="CHC2-type" evidence="12 14">
    <location>
        <begin position="40"/>
        <end position="64"/>
    </location>
</feature>
<dbReference type="InterPro" id="IPR002694">
    <property type="entry name" value="Znf_CHC2"/>
</dbReference>
<evidence type="ECO:0000256" key="14">
    <source>
        <dbReference type="PIRSR" id="PIRSR002811-1"/>
    </source>
</evidence>
<keyword evidence="9" id="KW-0460">Magnesium</keyword>
<dbReference type="InterPro" id="IPR036977">
    <property type="entry name" value="DNA_primase_Znf_CHC2"/>
</dbReference>
<evidence type="ECO:0000256" key="7">
    <source>
        <dbReference type="ARBA" id="ARBA00022771"/>
    </source>
</evidence>
<dbReference type="SMART" id="SM00400">
    <property type="entry name" value="ZnF_CHCC"/>
    <property type="match status" value="1"/>
</dbReference>
<feature type="domain" description="Toprim" evidence="15">
    <location>
        <begin position="262"/>
        <end position="343"/>
    </location>
</feature>
<evidence type="ECO:0000256" key="4">
    <source>
        <dbReference type="ARBA" id="ARBA00022695"/>
    </source>
</evidence>
<dbReference type="InterPro" id="IPR013264">
    <property type="entry name" value="DNAG_N"/>
</dbReference>
<dbReference type="InterPro" id="IPR050219">
    <property type="entry name" value="DnaG_primase"/>
</dbReference>
<dbReference type="CDD" id="cd03364">
    <property type="entry name" value="TOPRIM_DnaG_primases"/>
    <property type="match status" value="1"/>
</dbReference>
<keyword evidence="2 12" id="KW-0639">Primosome</keyword>
<dbReference type="Gene3D" id="3.90.980.10">
    <property type="entry name" value="DNA primase, catalytic core, N-terminal domain"/>
    <property type="match status" value="1"/>
</dbReference>
<dbReference type="Proteomes" id="UP000318521">
    <property type="component" value="Unassembled WGS sequence"/>
</dbReference>
<dbReference type="AlphaFoldDB" id="A0A553ZZ71"/>
<name>A0A553ZZ71_9BACI</name>
<dbReference type="Pfam" id="PF01807">
    <property type="entry name" value="Zn_ribbon_DnaG"/>
    <property type="match status" value="1"/>
</dbReference>
<dbReference type="InterPro" id="IPR007693">
    <property type="entry name" value="DNA_helicase_DnaB-like_N"/>
</dbReference>
<dbReference type="PANTHER" id="PTHR30313:SF2">
    <property type="entry name" value="DNA PRIMASE"/>
    <property type="match status" value="1"/>
</dbReference>
<dbReference type="PIRSF" id="PIRSF002811">
    <property type="entry name" value="DnaG"/>
    <property type="match status" value="1"/>
</dbReference>
<dbReference type="SUPFAM" id="SSF48024">
    <property type="entry name" value="N-terminal domain of DnaB helicase"/>
    <property type="match status" value="1"/>
</dbReference>
<accession>A0A553ZZ71</accession>
<dbReference type="Gene3D" id="3.90.580.10">
    <property type="entry name" value="Zinc finger, CHC2-type domain"/>
    <property type="match status" value="1"/>
</dbReference>
<dbReference type="FunFam" id="3.90.980.10:FF:000001">
    <property type="entry name" value="DNA primase"/>
    <property type="match status" value="1"/>
</dbReference>
<evidence type="ECO:0000313" key="16">
    <source>
        <dbReference type="EMBL" id="TSB46748.1"/>
    </source>
</evidence>
<dbReference type="Gene3D" id="3.40.1360.10">
    <property type="match status" value="1"/>
</dbReference>
<comment type="domain">
    <text evidence="12">Contains an N-terminal zinc-binding domain, a central core domain that contains the primase activity, and a C-terminal DnaB-binding domain.</text>
</comment>
<comment type="cofactor">
    <cofactor evidence="12 13 14">
        <name>Zn(2+)</name>
        <dbReference type="ChEBI" id="CHEBI:29105"/>
    </cofactor>
    <text evidence="12 13 14">Binds 1 zinc ion per monomer.</text>
</comment>
<evidence type="ECO:0000256" key="10">
    <source>
        <dbReference type="ARBA" id="ARBA00023125"/>
    </source>
</evidence>
<dbReference type="Pfam" id="PF08275">
    <property type="entry name" value="DNAG_N"/>
    <property type="match status" value="1"/>
</dbReference>
<dbReference type="Pfam" id="PF10410">
    <property type="entry name" value="DnaB_bind"/>
    <property type="match status" value="1"/>
</dbReference>
<dbReference type="InterPro" id="IPR019475">
    <property type="entry name" value="DNA_primase_DnaB-bd"/>
</dbReference>
<comment type="caution">
    <text evidence="16">The sequence shown here is derived from an EMBL/GenBank/DDBJ whole genome shotgun (WGS) entry which is preliminary data.</text>
</comment>
<dbReference type="RefSeq" id="WP_143848642.1">
    <property type="nucleotide sequence ID" value="NZ_VLXZ01000005.1"/>
</dbReference>
<dbReference type="GO" id="GO:1990077">
    <property type="term" value="C:primosome complex"/>
    <property type="evidence" value="ECO:0007669"/>
    <property type="project" value="UniProtKB-KW"/>
</dbReference>
<protein>
    <recommendedName>
        <fullName evidence="12 13">DNA primase</fullName>
        <ecNumber evidence="12">2.7.7.101</ecNumber>
    </recommendedName>
</protein>
<keyword evidence="5 12" id="KW-0235">DNA replication</keyword>
<dbReference type="EC" id="2.7.7.101" evidence="12"/>
<evidence type="ECO:0000256" key="11">
    <source>
        <dbReference type="ARBA" id="ARBA00023163"/>
    </source>
</evidence>
<dbReference type="FunFam" id="3.90.580.10:FF:000001">
    <property type="entry name" value="DNA primase"/>
    <property type="match status" value="1"/>
</dbReference>
<reference evidence="16 17" key="1">
    <citation type="submission" date="2019-07" db="EMBL/GenBank/DDBJ databases">
        <authorList>
            <person name="Park Y.J."/>
            <person name="Jeong S.E."/>
            <person name="Jung H.S."/>
        </authorList>
    </citation>
    <scope>NUCLEOTIDE SEQUENCE [LARGE SCALE GENOMIC DNA]</scope>
    <source>
        <strain evidence="17">P16(2019)</strain>
    </source>
</reference>
<sequence length="601" mass="68122">MSTRIPEEKIEEIRKSSDIVDVISQFVQLKKQGKQYTGLCPFHGEKSPSFSVSPEKQVYHCFGCGAGGNVFTFLRDHEGYSFTDSVKYLADKGGIDLPEAMHQSSESRSSNHQFAEMLRGHEEAATFYQRVFAFTEEGNAGREYASQRGFTNEQLTHFQIGFAPNGWENLATFLTKKNFTEASLVQAGLVAERDQSEGVYDRFRNRLMFPIWDSQGKVVGFSGRLVGEGKPKYLNSPDTPIFHKNKLLYGLHLARASIRKKNIAVLLEGAADVVAAWGAGVDNGVATLGTALTEEHAKILRRNAEHILICYDSDSAGQSAAFRSASLLEKAGCTVSITTMPEGYDPDDYIKAFGAERFNSDVIGSGQTVMAFKMKYLRQEKNLRDEGERMSYIEEVLEELAALPRAIERDYYLRQLADEFSLSLDVLKQEQYRMYRETKTIHPAKEATQVSNVSERRQVRQKRLLPAYQNAERILLVLMMENEDLAWRIQEQLGSAFNVDEHQALFAYLLAYYGKGNEANPKEFLQSIEDASLVRLASELSTMTVNVECSEEELEDYIKLIQDYPKRVEIQQKQAELKLEHDPITQARLLIEIQHLKRELS</sequence>
<keyword evidence="4 12" id="KW-0548">Nucleotidyltransferase</keyword>
<dbReference type="SMART" id="SM00493">
    <property type="entry name" value="TOPRIM"/>
    <property type="match status" value="1"/>
</dbReference>
<dbReference type="InterPro" id="IPR030846">
    <property type="entry name" value="DnaG_bac"/>
</dbReference>
<comment type="catalytic activity">
    <reaction evidence="12">
        <text>ssDNA + n NTP = ssDNA/pppN(pN)n-1 hybrid + (n-1) diphosphate.</text>
        <dbReference type="EC" id="2.7.7.101"/>
    </reaction>
</comment>
<comment type="similarity">
    <text evidence="12 13">Belongs to the DnaG primase family.</text>
</comment>
<dbReference type="InterPro" id="IPR037068">
    <property type="entry name" value="DNA_primase_core_N_sf"/>
</dbReference>
<evidence type="ECO:0000256" key="12">
    <source>
        <dbReference type="HAMAP-Rule" id="MF_00974"/>
    </source>
</evidence>
<organism evidence="16 17">
    <name type="scientific">Alkalicoccobacillus porphyridii</name>
    <dbReference type="NCBI Taxonomy" id="2597270"/>
    <lineage>
        <taxon>Bacteria</taxon>
        <taxon>Bacillati</taxon>
        <taxon>Bacillota</taxon>
        <taxon>Bacilli</taxon>
        <taxon>Bacillales</taxon>
        <taxon>Bacillaceae</taxon>
        <taxon>Alkalicoccobacillus</taxon>
    </lineage>
</organism>
<dbReference type="GO" id="GO:0003678">
    <property type="term" value="F:DNA helicase activity"/>
    <property type="evidence" value="ECO:0007669"/>
    <property type="project" value="InterPro"/>
</dbReference>
<keyword evidence="7 12" id="KW-0863">Zinc-finger</keyword>
<dbReference type="PANTHER" id="PTHR30313">
    <property type="entry name" value="DNA PRIMASE"/>
    <property type="match status" value="1"/>
</dbReference>
<keyword evidence="8 12" id="KW-0862">Zinc</keyword>
<comment type="function">
    <text evidence="12 13">RNA polymerase that catalyzes the synthesis of short RNA molecules used as primers for DNA polymerase during DNA replication.</text>
</comment>
<comment type="subunit">
    <text evidence="12">Monomer. Interacts with DnaB.</text>
</comment>
<keyword evidence="11 12" id="KW-0804">Transcription</keyword>
<dbReference type="GO" id="GO:0005737">
    <property type="term" value="C:cytoplasm"/>
    <property type="evidence" value="ECO:0007669"/>
    <property type="project" value="TreeGrafter"/>
</dbReference>
<evidence type="ECO:0000259" key="15">
    <source>
        <dbReference type="PROSITE" id="PS50880"/>
    </source>
</evidence>
<evidence type="ECO:0000256" key="3">
    <source>
        <dbReference type="ARBA" id="ARBA00022679"/>
    </source>
</evidence>
<proteinExistence type="inferred from homology"/>
<dbReference type="EMBL" id="VLXZ01000005">
    <property type="protein sequence ID" value="TSB46748.1"/>
    <property type="molecule type" value="Genomic_DNA"/>
</dbReference>